<dbReference type="Proteomes" id="UP000321523">
    <property type="component" value="Unassembled WGS sequence"/>
</dbReference>
<protein>
    <submittedName>
        <fullName evidence="3">Generic methyltransferase</fullName>
    </submittedName>
</protein>
<dbReference type="GO" id="GO:0032259">
    <property type="term" value="P:methylation"/>
    <property type="evidence" value="ECO:0007669"/>
    <property type="project" value="UniProtKB-KW"/>
</dbReference>
<sequence length="206" mass="22444">MSQSPLPRPASHFSSGSPGDKTRIVLHVGCGRRNPQKLHPEFRGPEWRELRLDIDPAANPDIVATMTAMDGVGSLSVNAVWSSHSLEHLYPHEVPVALGEFHRVLGPGGFVLITVPDLVSIARYIAEDRLDEPIYVSPAGPIAAMDILFGCRALLKRNRTHMAHRTGFSPKTLESALASAGFGDITVRTDTRFNLWAVGHKRGVEG</sequence>
<organism evidence="3 4">
    <name type="scientific">Skermanella aerolata</name>
    <dbReference type="NCBI Taxonomy" id="393310"/>
    <lineage>
        <taxon>Bacteria</taxon>
        <taxon>Pseudomonadati</taxon>
        <taxon>Pseudomonadota</taxon>
        <taxon>Alphaproteobacteria</taxon>
        <taxon>Rhodospirillales</taxon>
        <taxon>Azospirillaceae</taxon>
        <taxon>Skermanella</taxon>
    </lineage>
</organism>
<gene>
    <name evidence="3" type="ORF">SAE02_25300</name>
</gene>
<dbReference type="SUPFAM" id="SSF53335">
    <property type="entry name" value="S-adenosyl-L-methionine-dependent methyltransferases"/>
    <property type="match status" value="1"/>
</dbReference>
<accession>A0A512DPH6</accession>
<comment type="caution">
    <text evidence="3">The sequence shown here is derived from an EMBL/GenBank/DDBJ whole genome shotgun (WGS) entry which is preliminary data.</text>
</comment>
<keyword evidence="4" id="KW-1185">Reference proteome</keyword>
<evidence type="ECO:0000256" key="1">
    <source>
        <dbReference type="SAM" id="MobiDB-lite"/>
    </source>
</evidence>
<dbReference type="Pfam" id="PF08241">
    <property type="entry name" value="Methyltransf_11"/>
    <property type="match status" value="1"/>
</dbReference>
<dbReference type="GO" id="GO:0008757">
    <property type="term" value="F:S-adenosylmethionine-dependent methyltransferase activity"/>
    <property type="evidence" value="ECO:0007669"/>
    <property type="project" value="InterPro"/>
</dbReference>
<dbReference type="AlphaFoldDB" id="A0A512DPH6"/>
<evidence type="ECO:0000259" key="2">
    <source>
        <dbReference type="Pfam" id="PF08241"/>
    </source>
</evidence>
<keyword evidence="3" id="KW-0808">Transferase</keyword>
<dbReference type="Gene3D" id="3.40.50.150">
    <property type="entry name" value="Vaccinia Virus protein VP39"/>
    <property type="match status" value="1"/>
</dbReference>
<reference evidence="3 4" key="1">
    <citation type="submission" date="2019-07" db="EMBL/GenBank/DDBJ databases">
        <title>Whole genome shotgun sequence of Skermanella aerolata NBRC 106429.</title>
        <authorList>
            <person name="Hosoyama A."/>
            <person name="Uohara A."/>
            <person name="Ohji S."/>
            <person name="Ichikawa N."/>
        </authorList>
    </citation>
    <scope>NUCLEOTIDE SEQUENCE [LARGE SCALE GENOMIC DNA]</scope>
    <source>
        <strain evidence="3 4">NBRC 106429</strain>
    </source>
</reference>
<dbReference type="InterPro" id="IPR013216">
    <property type="entry name" value="Methyltransf_11"/>
</dbReference>
<feature type="domain" description="Methyltransferase type 11" evidence="2">
    <location>
        <begin position="62"/>
        <end position="113"/>
    </location>
</feature>
<dbReference type="InterPro" id="IPR029063">
    <property type="entry name" value="SAM-dependent_MTases_sf"/>
</dbReference>
<evidence type="ECO:0000313" key="4">
    <source>
        <dbReference type="Proteomes" id="UP000321523"/>
    </source>
</evidence>
<dbReference type="RefSeq" id="WP_044428064.1">
    <property type="nucleotide sequence ID" value="NZ_BJYZ01000010.1"/>
</dbReference>
<evidence type="ECO:0000313" key="3">
    <source>
        <dbReference type="EMBL" id="GEO38382.1"/>
    </source>
</evidence>
<keyword evidence="3" id="KW-0489">Methyltransferase</keyword>
<name>A0A512DPH6_9PROT</name>
<dbReference type="OrthoDB" id="9796760at2"/>
<feature type="region of interest" description="Disordered" evidence="1">
    <location>
        <begin position="1"/>
        <end position="21"/>
    </location>
</feature>
<proteinExistence type="predicted"/>
<dbReference type="EMBL" id="BJYZ01000010">
    <property type="protein sequence ID" value="GEO38382.1"/>
    <property type="molecule type" value="Genomic_DNA"/>
</dbReference>